<accession>A0AC58S6R7</accession>
<sequence length="220" mass="24727">MGRLLYLTITRPDISFAVQTLSQFMQRPKESYMEAALKIVRYIKEAPGIGLLMEAGPIVQLVAYYDLDWASCLNTRKSVTGYVVKLGNSLISWKSKKQPTISRSSAEAEYRSMVAATAEITWLTGLLEDLRVKVSKLITLFCDNKAAIQIAGNPIFHEWTKHIEIDCHFVREKIKTRLITPCHVTSSLQLADFLTKGLTAAQHSFLVSKLDVLDIFHPPA</sequence>
<organism evidence="1 2">
    <name type="scientific">Nicotiana tabacum</name>
    <name type="common">Common tobacco</name>
    <dbReference type="NCBI Taxonomy" id="4097"/>
    <lineage>
        <taxon>Eukaryota</taxon>
        <taxon>Viridiplantae</taxon>
        <taxon>Streptophyta</taxon>
        <taxon>Embryophyta</taxon>
        <taxon>Tracheophyta</taxon>
        <taxon>Spermatophyta</taxon>
        <taxon>Magnoliopsida</taxon>
        <taxon>eudicotyledons</taxon>
        <taxon>Gunneridae</taxon>
        <taxon>Pentapetalae</taxon>
        <taxon>asterids</taxon>
        <taxon>lamiids</taxon>
        <taxon>Solanales</taxon>
        <taxon>Solanaceae</taxon>
        <taxon>Nicotianoideae</taxon>
        <taxon>Nicotianeae</taxon>
        <taxon>Nicotiana</taxon>
    </lineage>
</organism>
<dbReference type="RefSeq" id="XP_075080686.1">
    <property type="nucleotide sequence ID" value="XM_075224585.1"/>
</dbReference>
<dbReference type="Proteomes" id="UP000790787">
    <property type="component" value="Chromosome 11"/>
</dbReference>
<keyword evidence="1" id="KW-1185">Reference proteome</keyword>
<reference evidence="1" key="1">
    <citation type="journal article" date="2014" name="Nat. Commun.">
        <title>The tobacco genome sequence and its comparison with those of tomato and potato.</title>
        <authorList>
            <person name="Sierro N."/>
            <person name="Battey J.N."/>
            <person name="Ouadi S."/>
            <person name="Bakaher N."/>
            <person name="Bovet L."/>
            <person name="Willig A."/>
            <person name="Goepfert S."/>
            <person name="Peitsch M.C."/>
            <person name="Ivanov N.V."/>
        </authorList>
    </citation>
    <scope>NUCLEOTIDE SEQUENCE [LARGE SCALE GENOMIC DNA]</scope>
</reference>
<evidence type="ECO:0000313" key="2">
    <source>
        <dbReference type="RefSeq" id="XP_075080686.1"/>
    </source>
</evidence>
<proteinExistence type="predicted"/>
<gene>
    <name evidence="2" type="primary">LOC142166159</name>
</gene>
<evidence type="ECO:0000313" key="1">
    <source>
        <dbReference type="Proteomes" id="UP000790787"/>
    </source>
</evidence>
<name>A0AC58S6R7_TOBAC</name>
<reference evidence="2" key="2">
    <citation type="submission" date="2025-08" db="UniProtKB">
        <authorList>
            <consortium name="RefSeq"/>
        </authorList>
    </citation>
    <scope>IDENTIFICATION</scope>
    <source>
        <tissue evidence="2">Leaf</tissue>
    </source>
</reference>
<protein>
    <submittedName>
        <fullName evidence="2">Secreted RxLR effector protein 161-like</fullName>
    </submittedName>
</protein>